<feature type="region of interest" description="Disordered" evidence="1">
    <location>
        <begin position="135"/>
        <end position="166"/>
    </location>
</feature>
<sequence length="166" mass="18463">MSSLELPLLQGMMMSEIHLERGKGLSPHSHPDTDELCYVIQGEISYSLIDPDTHQKLVYQIVPGQVVHAPIDWCHWITALTPGTILLLVYNTERPHQMDIAPVWAYTLMAAEALPCDDTNKKPLSEALITPVPLNKKMESDASDKPLPAPPLLITGHPNNKTTRSR</sequence>
<dbReference type="InterPro" id="IPR014710">
    <property type="entry name" value="RmlC-like_jellyroll"/>
</dbReference>
<dbReference type="AlphaFoldDB" id="A0A1R1B766"/>
<proteinExistence type="predicted"/>
<feature type="compositionally biased region" description="Polar residues" evidence="1">
    <location>
        <begin position="157"/>
        <end position="166"/>
    </location>
</feature>
<reference evidence="3 4" key="1">
    <citation type="submission" date="2016-11" db="EMBL/GenBank/DDBJ databases">
        <title>Paenibacillus species isolates.</title>
        <authorList>
            <person name="Beno S.M."/>
        </authorList>
    </citation>
    <scope>NUCLEOTIDE SEQUENCE [LARGE SCALE GENOMIC DNA]</scope>
    <source>
        <strain evidence="3 4">FSL F4-0100</strain>
    </source>
</reference>
<dbReference type="SUPFAM" id="SSF51182">
    <property type="entry name" value="RmlC-like cupins"/>
    <property type="match status" value="1"/>
</dbReference>
<dbReference type="OrthoDB" id="2648023at2"/>
<evidence type="ECO:0000259" key="2">
    <source>
        <dbReference type="SMART" id="SM00835"/>
    </source>
</evidence>
<accession>A0A1R1B766</accession>
<gene>
    <name evidence="3" type="ORF">BK123_09490</name>
</gene>
<feature type="domain" description="Cupin type-1" evidence="2">
    <location>
        <begin position="2"/>
        <end position="114"/>
    </location>
</feature>
<organism evidence="3 4">
    <name type="scientific">Paenibacillus lautus</name>
    <name type="common">Bacillus lautus</name>
    <dbReference type="NCBI Taxonomy" id="1401"/>
    <lineage>
        <taxon>Bacteria</taxon>
        <taxon>Bacillati</taxon>
        <taxon>Bacillota</taxon>
        <taxon>Bacilli</taxon>
        <taxon>Bacillales</taxon>
        <taxon>Paenibacillaceae</taxon>
        <taxon>Paenibacillus</taxon>
    </lineage>
</organism>
<dbReference type="Pfam" id="PF00190">
    <property type="entry name" value="Cupin_1"/>
    <property type="match status" value="1"/>
</dbReference>
<dbReference type="SMART" id="SM00835">
    <property type="entry name" value="Cupin_1"/>
    <property type="match status" value="1"/>
</dbReference>
<evidence type="ECO:0000313" key="3">
    <source>
        <dbReference type="EMBL" id="OME95394.1"/>
    </source>
</evidence>
<dbReference type="InterPro" id="IPR006045">
    <property type="entry name" value="Cupin_1"/>
</dbReference>
<dbReference type="Proteomes" id="UP000187074">
    <property type="component" value="Unassembled WGS sequence"/>
</dbReference>
<dbReference type="EMBL" id="MRTF01000002">
    <property type="protein sequence ID" value="OME95394.1"/>
    <property type="molecule type" value="Genomic_DNA"/>
</dbReference>
<comment type="caution">
    <text evidence="3">The sequence shown here is derived from an EMBL/GenBank/DDBJ whole genome shotgun (WGS) entry which is preliminary data.</text>
</comment>
<dbReference type="InterPro" id="IPR011051">
    <property type="entry name" value="RmlC_Cupin_sf"/>
</dbReference>
<protein>
    <submittedName>
        <fullName evidence="3">Cupin</fullName>
    </submittedName>
</protein>
<name>A0A1R1B766_PAELA</name>
<dbReference type="Gene3D" id="2.60.120.10">
    <property type="entry name" value="Jelly Rolls"/>
    <property type="match status" value="1"/>
</dbReference>
<dbReference type="STRING" id="1401.BK123_09490"/>
<evidence type="ECO:0000313" key="4">
    <source>
        <dbReference type="Proteomes" id="UP000187074"/>
    </source>
</evidence>
<evidence type="ECO:0000256" key="1">
    <source>
        <dbReference type="SAM" id="MobiDB-lite"/>
    </source>
</evidence>